<dbReference type="RefSeq" id="WP_185675040.1">
    <property type="nucleotide sequence ID" value="NZ_JACHVB010000020.1"/>
</dbReference>
<evidence type="ECO:0000313" key="3">
    <source>
        <dbReference type="Proteomes" id="UP000546464"/>
    </source>
</evidence>
<proteinExistence type="predicted"/>
<name>A0A842HDC6_9BACT</name>
<dbReference type="Gene3D" id="3.40.50.850">
    <property type="entry name" value="Isochorismatase-like"/>
    <property type="match status" value="1"/>
</dbReference>
<dbReference type="PANTHER" id="PTHR14119:SF3">
    <property type="entry name" value="ISOCHORISMATASE DOMAIN-CONTAINING PROTEIN 2"/>
    <property type="match status" value="1"/>
</dbReference>
<dbReference type="Proteomes" id="UP000546464">
    <property type="component" value="Unassembled WGS sequence"/>
</dbReference>
<dbReference type="SUPFAM" id="SSF52499">
    <property type="entry name" value="Isochorismatase-like hydrolases"/>
    <property type="match status" value="1"/>
</dbReference>
<dbReference type="EMBL" id="JACHVB010000020">
    <property type="protein sequence ID" value="MBC2594058.1"/>
    <property type="molecule type" value="Genomic_DNA"/>
</dbReference>
<sequence>MNEESGQPTRKIVLLVLDMQETFLKVMPEREQVVGRCSFAISAARLLGIDVAFTEQMPDKLGPTLPELRALAPEAPVFPKHAFSGLDADGMEAYLSEGETEGLLIAGLETPVCVYQTALAAHNQNLVVTLLSDALTCRRAGDGGTVLKALRHSGCHVLPTETIFYSLLADARHPAFRAYTQLVKKYG</sequence>
<comment type="caution">
    <text evidence="2">The sequence shown here is derived from an EMBL/GenBank/DDBJ whole genome shotgun (WGS) entry which is preliminary data.</text>
</comment>
<dbReference type="InterPro" id="IPR036380">
    <property type="entry name" value="Isochorismatase-like_sf"/>
</dbReference>
<evidence type="ECO:0000313" key="2">
    <source>
        <dbReference type="EMBL" id="MBC2594058.1"/>
    </source>
</evidence>
<gene>
    <name evidence="2" type="ORF">H5P28_07260</name>
</gene>
<dbReference type="Pfam" id="PF00857">
    <property type="entry name" value="Isochorismatase"/>
    <property type="match status" value="1"/>
</dbReference>
<reference evidence="2 3" key="1">
    <citation type="submission" date="2020-07" db="EMBL/GenBank/DDBJ databases">
        <authorList>
            <person name="Feng X."/>
        </authorList>
    </citation>
    <scope>NUCLEOTIDE SEQUENCE [LARGE SCALE GENOMIC DNA]</scope>
    <source>
        <strain evidence="2 3">JCM31066</strain>
    </source>
</reference>
<protein>
    <submittedName>
        <fullName evidence="2">Isochorismatase family protein</fullName>
    </submittedName>
</protein>
<dbReference type="InterPro" id="IPR050993">
    <property type="entry name" value="Isochorismatase_domain"/>
</dbReference>
<accession>A0A842HDC6</accession>
<dbReference type="InterPro" id="IPR000868">
    <property type="entry name" value="Isochorismatase-like_dom"/>
</dbReference>
<dbReference type="PANTHER" id="PTHR14119">
    <property type="entry name" value="HYDROLASE"/>
    <property type="match status" value="1"/>
</dbReference>
<feature type="domain" description="Isochorismatase-like" evidence="1">
    <location>
        <begin position="13"/>
        <end position="161"/>
    </location>
</feature>
<keyword evidence="3" id="KW-1185">Reference proteome</keyword>
<dbReference type="AlphaFoldDB" id="A0A842HDC6"/>
<organism evidence="2 3">
    <name type="scientific">Ruficoccus amylovorans</name>
    <dbReference type="NCBI Taxonomy" id="1804625"/>
    <lineage>
        <taxon>Bacteria</taxon>
        <taxon>Pseudomonadati</taxon>
        <taxon>Verrucomicrobiota</taxon>
        <taxon>Opitutia</taxon>
        <taxon>Puniceicoccales</taxon>
        <taxon>Cerasicoccaceae</taxon>
        <taxon>Ruficoccus</taxon>
    </lineage>
</organism>
<evidence type="ECO:0000259" key="1">
    <source>
        <dbReference type="Pfam" id="PF00857"/>
    </source>
</evidence>